<sequence>MGVDITQYRIRIGGFTQPCARAPRRCNNEHYNPCTQGTDVHFRTFVCLLFVLGLYAYAQSILIAKNHAINLIDRNAQTHLPINFKYCTTDVHVSGGPIVYACLYQGFYQQILSLASDVELNPGPTNGASHGDNTNRPPSPSSFYTGPYMNPDTQYIVYTMAAYNKQTNDSIAVIEAEIQAVRHDMQWVKQELNDMNCKINNIEARQHSMGKHIQSLETKFDDIDIEHQNLRTEFEEVAHMLDRDSSDLRDITKRLEKLEGAEIRNSIRIFGLQDDENKTSDETKLKFASDIYNVAYPNDSLQGDALIDIKRVGKFSPNTPRMVLAKFKTFDIKAALCKIRDQLRVKGIRIFSELTQFQRTKVRELHQRGINAYFKNGVLYQRQESVENRVILQARRKVQNRSDTTNNRQPTDPSYSSDIPSNVD</sequence>
<feature type="transmembrane region" description="Helical" evidence="3">
    <location>
        <begin position="40"/>
        <end position="58"/>
    </location>
</feature>
<dbReference type="EMBL" id="JAIWYP010000013">
    <property type="protein sequence ID" value="KAH3715010.1"/>
    <property type="molecule type" value="Genomic_DNA"/>
</dbReference>
<dbReference type="Gene3D" id="1.20.5.1700">
    <property type="match status" value="1"/>
</dbReference>
<evidence type="ECO:0000313" key="5">
    <source>
        <dbReference type="Proteomes" id="UP000828390"/>
    </source>
</evidence>
<reference evidence="4" key="2">
    <citation type="submission" date="2020-11" db="EMBL/GenBank/DDBJ databases">
        <authorList>
            <person name="McCartney M.A."/>
            <person name="Auch B."/>
            <person name="Kono T."/>
            <person name="Mallez S."/>
            <person name="Becker A."/>
            <person name="Gohl D.M."/>
            <person name="Silverstein K.A.T."/>
            <person name="Koren S."/>
            <person name="Bechman K.B."/>
            <person name="Herman A."/>
            <person name="Abrahante J.E."/>
            <person name="Garbe J."/>
        </authorList>
    </citation>
    <scope>NUCLEOTIDE SEQUENCE</scope>
    <source>
        <strain evidence="4">Duluth1</strain>
        <tissue evidence="4">Whole animal</tissue>
    </source>
</reference>
<keyword evidence="3" id="KW-1133">Transmembrane helix</keyword>
<feature type="region of interest" description="Disordered" evidence="2">
    <location>
        <begin position="397"/>
        <end position="424"/>
    </location>
</feature>
<evidence type="ECO:0000313" key="4">
    <source>
        <dbReference type="EMBL" id="KAH3715010.1"/>
    </source>
</evidence>
<comment type="caution">
    <text evidence="4">The sequence shown here is derived from an EMBL/GenBank/DDBJ whole genome shotgun (WGS) entry which is preliminary data.</text>
</comment>
<accession>A0A9D4HCG7</accession>
<evidence type="ECO:0000256" key="1">
    <source>
        <dbReference type="SAM" id="Coils"/>
    </source>
</evidence>
<organism evidence="4 5">
    <name type="scientific">Dreissena polymorpha</name>
    <name type="common">Zebra mussel</name>
    <name type="synonym">Mytilus polymorpha</name>
    <dbReference type="NCBI Taxonomy" id="45954"/>
    <lineage>
        <taxon>Eukaryota</taxon>
        <taxon>Metazoa</taxon>
        <taxon>Spiralia</taxon>
        <taxon>Lophotrochozoa</taxon>
        <taxon>Mollusca</taxon>
        <taxon>Bivalvia</taxon>
        <taxon>Autobranchia</taxon>
        <taxon>Heteroconchia</taxon>
        <taxon>Euheterodonta</taxon>
        <taxon>Imparidentia</taxon>
        <taxon>Neoheterodontei</taxon>
        <taxon>Myida</taxon>
        <taxon>Dreissenoidea</taxon>
        <taxon>Dreissenidae</taxon>
        <taxon>Dreissena</taxon>
    </lineage>
</organism>
<protein>
    <submittedName>
        <fullName evidence="4">Uncharacterized protein</fullName>
    </submittedName>
</protein>
<keyword evidence="3" id="KW-0812">Transmembrane</keyword>
<feature type="compositionally biased region" description="Polar residues" evidence="2">
    <location>
        <begin position="123"/>
        <end position="144"/>
    </location>
</feature>
<dbReference type="SUPFAM" id="SSF57997">
    <property type="entry name" value="Tropomyosin"/>
    <property type="match status" value="1"/>
</dbReference>
<feature type="coiled-coil region" evidence="1">
    <location>
        <begin position="185"/>
        <end position="261"/>
    </location>
</feature>
<keyword evidence="5" id="KW-1185">Reference proteome</keyword>
<reference evidence="4" key="1">
    <citation type="journal article" date="2019" name="bioRxiv">
        <title>The Genome of the Zebra Mussel, Dreissena polymorpha: A Resource for Invasive Species Research.</title>
        <authorList>
            <person name="McCartney M.A."/>
            <person name="Auch B."/>
            <person name="Kono T."/>
            <person name="Mallez S."/>
            <person name="Zhang Y."/>
            <person name="Obille A."/>
            <person name="Becker A."/>
            <person name="Abrahante J.E."/>
            <person name="Garbe J."/>
            <person name="Badalamenti J.P."/>
            <person name="Herman A."/>
            <person name="Mangelson H."/>
            <person name="Liachko I."/>
            <person name="Sullivan S."/>
            <person name="Sone E.D."/>
            <person name="Koren S."/>
            <person name="Silverstein K.A.T."/>
            <person name="Beckman K.B."/>
            <person name="Gohl D.M."/>
        </authorList>
    </citation>
    <scope>NUCLEOTIDE SEQUENCE</scope>
    <source>
        <strain evidence="4">Duluth1</strain>
        <tissue evidence="4">Whole animal</tissue>
    </source>
</reference>
<evidence type="ECO:0000256" key="2">
    <source>
        <dbReference type="SAM" id="MobiDB-lite"/>
    </source>
</evidence>
<evidence type="ECO:0000256" key="3">
    <source>
        <dbReference type="SAM" id="Phobius"/>
    </source>
</evidence>
<feature type="compositionally biased region" description="Polar residues" evidence="2">
    <location>
        <begin position="401"/>
        <end position="424"/>
    </location>
</feature>
<keyword evidence="1" id="KW-0175">Coiled coil</keyword>
<proteinExistence type="predicted"/>
<feature type="region of interest" description="Disordered" evidence="2">
    <location>
        <begin position="123"/>
        <end position="147"/>
    </location>
</feature>
<dbReference type="AlphaFoldDB" id="A0A9D4HCG7"/>
<keyword evidence="3" id="KW-0472">Membrane</keyword>
<gene>
    <name evidence="4" type="ORF">DPMN_057713</name>
</gene>
<dbReference type="Proteomes" id="UP000828390">
    <property type="component" value="Unassembled WGS sequence"/>
</dbReference>
<name>A0A9D4HCG7_DREPO</name>